<evidence type="ECO:0000313" key="1">
    <source>
        <dbReference type="EMBL" id="GCB88790.1"/>
    </source>
</evidence>
<comment type="caution">
    <text evidence="1">The sequence shown here is derived from an EMBL/GenBank/DDBJ whole genome shotgun (WGS) entry which is preliminary data.</text>
</comment>
<sequence length="122" mass="12961">MLHDGLLERGVPPHTLVTVGALSATLSSKVIPIALSCTLGATTITAMTRPITSVAMPLFRPGLLLPGSSPVVSFGAFTEARTVCESRTTTVGCSRRLRISRAKRRSSSWMVSAVPSSRQRPK</sequence>
<name>A0A401QTT8_STRNR</name>
<dbReference type="EMBL" id="BHXC01000006">
    <property type="protein sequence ID" value="GCB88790.1"/>
    <property type="molecule type" value="Genomic_DNA"/>
</dbReference>
<proteinExistence type="predicted"/>
<organism evidence="1 2">
    <name type="scientific">Streptomyces noursei</name>
    <name type="common">Streptomyces albulus</name>
    <dbReference type="NCBI Taxonomy" id="1971"/>
    <lineage>
        <taxon>Bacteria</taxon>
        <taxon>Bacillati</taxon>
        <taxon>Actinomycetota</taxon>
        <taxon>Actinomycetes</taxon>
        <taxon>Kitasatosporales</taxon>
        <taxon>Streptomycetaceae</taxon>
        <taxon>Streptomyces</taxon>
    </lineage>
</organism>
<dbReference type="AlphaFoldDB" id="A0A401QTT8"/>
<protein>
    <submittedName>
        <fullName evidence="1">Uncharacterized protein</fullName>
    </submittedName>
</protein>
<evidence type="ECO:0000313" key="2">
    <source>
        <dbReference type="Proteomes" id="UP000288351"/>
    </source>
</evidence>
<gene>
    <name evidence="1" type="ORF">SALB_01463</name>
</gene>
<dbReference type="Proteomes" id="UP000288351">
    <property type="component" value="Unassembled WGS sequence"/>
</dbReference>
<accession>A0A401QTT8</accession>
<reference evidence="1 2" key="1">
    <citation type="journal article" date="2019" name="Microbiol. Resour. Announc.">
        <title>Draft Genome Sequence of the Most Traditional epsilon-Poly-l-Lysine Producer, Streptomyces albulus NBRC14147.</title>
        <authorList>
            <person name="Yamanaka K."/>
            <person name="Hamano Y."/>
        </authorList>
    </citation>
    <scope>NUCLEOTIDE SEQUENCE [LARGE SCALE GENOMIC DNA]</scope>
    <source>
        <strain evidence="1 2">NBRC 14147</strain>
    </source>
</reference>